<proteinExistence type="predicted"/>
<dbReference type="InterPro" id="IPR030392">
    <property type="entry name" value="S74_ICA"/>
</dbReference>
<evidence type="ECO:0000256" key="1">
    <source>
        <dbReference type="SAM" id="Coils"/>
    </source>
</evidence>
<feature type="non-terminal residue" evidence="3">
    <location>
        <position position="1"/>
    </location>
</feature>
<dbReference type="PROSITE" id="PS51688">
    <property type="entry name" value="ICA"/>
    <property type="match status" value="1"/>
</dbReference>
<feature type="coiled-coil region" evidence="1">
    <location>
        <begin position="204"/>
        <end position="231"/>
    </location>
</feature>
<accession>A0A0F9QID3</accession>
<reference evidence="3" key="1">
    <citation type="journal article" date="2015" name="Nature">
        <title>Complex archaea that bridge the gap between prokaryotes and eukaryotes.</title>
        <authorList>
            <person name="Spang A."/>
            <person name="Saw J.H."/>
            <person name="Jorgensen S.L."/>
            <person name="Zaremba-Niedzwiedzka K."/>
            <person name="Martijn J."/>
            <person name="Lind A.E."/>
            <person name="van Eijk R."/>
            <person name="Schleper C."/>
            <person name="Guy L."/>
            <person name="Ettema T.J."/>
        </authorList>
    </citation>
    <scope>NUCLEOTIDE SEQUENCE</scope>
</reference>
<sequence>RGRDQYGSLCEEWSGQFPEHPSCCGQRGDRAGSGSRALGVTEATSGQGTGWFIHSHSTNPLGLVVDYTVDSPDDTVHYFFRGVDATATRVQLRSDGDVWTLDSGILTSDRTMKENIVDATPKLDDVMRLRIVNSNWTTEFHPVGENQRRKRIGYIAQEVEDVFPGLVGENAIVEEVRNAKGRITRRAVFKKDLRSSAIGAPILVKAFQEAVTEYRTEIANLKDQLTTLEGEHETRLTALEADMEALKPPELRLAA</sequence>
<comment type="caution">
    <text evidence="3">The sequence shown here is derived from an EMBL/GenBank/DDBJ whole genome shotgun (WGS) entry which is preliminary data.</text>
</comment>
<organism evidence="3">
    <name type="scientific">marine sediment metagenome</name>
    <dbReference type="NCBI Taxonomy" id="412755"/>
    <lineage>
        <taxon>unclassified sequences</taxon>
        <taxon>metagenomes</taxon>
        <taxon>ecological metagenomes</taxon>
    </lineage>
</organism>
<dbReference type="InterPro" id="IPR036388">
    <property type="entry name" value="WH-like_DNA-bd_sf"/>
</dbReference>
<dbReference type="AlphaFoldDB" id="A0A0F9QID3"/>
<protein>
    <recommendedName>
        <fullName evidence="2">Peptidase S74 domain-containing protein</fullName>
    </recommendedName>
</protein>
<evidence type="ECO:0000313" key="3">
    <source>
        <dbReference type="EMBL" id="KKN05078.1"/>
    </source>
</evidence>
<dbReference type="EMBL" id="LAZR01004845">
    <property type="protein sequence ID" value="KKN05078.1"/>
    <property type="molecule type" value="Genomic_DNA"/>
</dbReference>
<dbReference type="Pfam" id="PF13884">
    <property type="entry name" value="Peptidase_S74"/>
    <property type="match status" value="1"/>
</dbReference>
<gene>
    <name evidence="3" type="ORF">LCGC14_1090900</name>
</gene>
<feature type="domain" description="Peptidase S74" evidence="2">
    <location>
        <begin position="108"/>
        <end position="225"/>
    </location>
</feature>
<name>A0A0F9QID3_9ZZZZ</name>
<dbReference type="Gene3D" id="1.10.10.10">
    <property type="entry name" value="Winged helix-like DNA-binding domain superfamily/Winged helix DNA-binding domain"/>
    <property type="match status" value="1"/>
</dbReference>
<keyword evidence="1" id="KW-0175">Coiled coil</keyword>
<evidence type="ECO:0000259" key="2">
    <source>
        <dbReference type="PROSITE" id="PS51688"/>
    </source>
</evidence>